<evidence type="ECO:0000256" key="1">
    <source>
        <dbReference type="ARBA" id="ARBA00022553"/>
    </source>
</evidence>
<dbReference type="InterPro" id="IPR041657">
    <property type="entry name" value="HTH_17"/>
</dbReference>
<protein>
    <submittedName>
        <fullName evidence="4">Response regulator receiver domain protein</fullName>
    </submittedName>
</protein>
<dbReference type="Pfam" id="PF00072">
    <property type="entry name" value="Response_reg"/>
    <property type="match status" value="1"/>
</dbReference>
<dbReference type="Pfam" id="PF12728">
    <property type="entry name" value="HTH_17"/>
    <property type="match status" value="1"/>
</dbReference>
<comment type="caution">
    <text evidence="4">The sequence shown here is derived from an EMBL/GenBank/DDBJ whole genome shotgun (WGS) entry which is preliminary data.</text>
</comment>
<dbReference type="SUPFAM" id="SSF52172">
    <property type="entry name" value="CheY-like"/>
    <property type="match status" value="1"/>
</dbReference>
<organism evidence="4 5">
    <name type="scientific">Treponema lecithinolyticum ATCC 700332</name>
    <dbReference type="NCBI Taxonomy" id="1321815"/>
    <lineage>
        <taxon>Bacteria</taxon>
        <taxon>Pseudomonadati</taxon>
        <taxon>Spirochaetota</taxon>
        <taxon>Spirochaetia</taxon>
        <taxon>Spirochaetales</taxon>
        <taxon>Treponemataceae</taxon>
        <taxon>Treponema</taxon>
    </lineage>
</organism>
<dbReference type="SMART" id="SM00448">
    <property type="entry name" value="REC"/>
    <property type="match status" value="1"/>
</dbReference>
<feature type="domain" description="Response regulatory" evidence="3">
    <location>
        <begin position="79"/>
        <end position="197"/>
    </location>
</feature>
<accession>A0ABN0NXG4</accession>
<reference evidence="4 5" key="1">
    <citation type="submission" date="2013-08" db="EMBL/GenBank/DDBJ databases">
        <authorList>
            <person name="Weinstock G."/>
            <person name="Sodergren E."/>
            <person name="Wylie T."/>
            <person name="Fulton L."/>
            <person name="Fulton R."/>
            <person name="Fronick C."/>
            <person name="O'Laughlin M."/>
            <person name="Godfrey J."/>
            <person name="Miner T."/>
            <person name="Herter B."/>
            <person name="Appelbaum E."/>
            <person name="Cordes M."/>
            <person name="Lek S."/>
            <person name="Wollam A."/>
            <person name="Pepin K.H."/>
            <person name="Palsikar V.B."/>
            <person name="Mitreva M."/>
            <person name="Wilson R.K."/>
        </authorList>
    </citation>
    <scope>NUCLEOTIDE SEQUENCE [LARGE SCALE GENOMIC DNA]</scope>
    <source>
        <strain evidence="4 5">ATCC 700332</strain>
    </source>
</reference>
<dbReference type="CDD" id="cd00156">
    <property type="entry name" value="REC"/>
    <property type="match status" value="1"/>
</dbReference>
<dbReference type="InterPro" id="IPR050595">
    <property type="entry name" value="Bact_response_regulator"/>
</dbReference>
<dbReference type="InterPro" id="IPR011006">
    <property type="entry name" value="CheY-like_superfamily"/>
</dbReference>
<dbReference type="PANTHER" id="PTHR44591">
    <property type="entry name" value="STRESS RESPONSE REGULATOR PROTEIN 1"/>
    <property type="match status" value="1"/>
</dbReference>
<dbReference type="PANTHER" id="PTHR44591:SF3">
    <property type="entry name" value="RESPONSE REGULATORY DOMAIN-CONTAINING PROTEIN"/>
    <property type="match status" value="1"/>
</dbReference>
<dbReference type="EMBL" id="AWVH01000039">
    <property type="protein sequence ID" value="ERJ92071.1"/>
    <property type="molecule type" value="Genomic_DNA"/>
</dbReference>
<keyword evidence="5" id="KW-1185">Reference proteome</keyword>
<sequence length="200" mass="22645">MEKSKKTIVYSALEVANVCGVVNQTAINWIRNGYLTAFSTPGGQYRVYHDDLVNFMKKRGMRLPKELHETDKKITAGKSFLIVDDDKGLNTVLAQFLEKEFPDAMIHQAFDGFEAGTLLADKKPRYVVLDLDLPGVDGFNLCKKIRTSAEFENPYIFVVTALQESDTEKKVKELGANEFFQKPVNLKDLAQIIHTYFDKA</sequence>
<evidence type="ECO:0000313" key="4">
    <source>
        <dbReference type="EMBL" id="ERJ92071.1"/>
    </source>
</evidence>
<evidence type="ECO:0000256" key="2">
    <source>
        <dbReference type="PROSITE-ProRule" id="PRU00169"/>
    </source>
</evidence>
<keyword evidence="1 2" id="KW-0597">Phosphoprotein</keyword>
<dbReference type="Proteomes" id="UP000016649">
    <property type="component" value="Unassembled WGS sequence"/>
</dbReference>
<evidence type="ECO:0000313" key="5">
    <source>
        <dbReference type="Proteomes" id="UP000016649"/>
    </source>
</evidence>
<feature type="modified residue" description="4-aspartylphosphate" evidence="2">
    <location>
        <position position="130"/>
    </location>
</feature>
<proteinExistence type="predicted"/>
<dbReference type="Gene3D" id="3.40.50.2300">
    <property type="match status" value="1"/>
</dbReference>
<dbReference type="InterPro" id="IPR001789">
    <property type="entry name" value="Sig_transdc_resp-reg_receiver"/>
</dbReference>
<evidence type="ECO:0000259" key="3">
    <source>
        <dbReference type="PROSITE" id="PS50110"/>
    </source>
</evidence>
<name>A0ABN0NXG4_TRELE</name>
<gene>
    <name evidence="4" type="ORF">HMPREF9193_01732</name>
</gene>
<dbReference type="PROSITE" id="PS50110">
    <property type="entry name" value="RESPONSE_REGULATORY"/>
    <property type="match status" value="1"/>
</dbReference>